<gene>
    <name evidence="1" type="ORF">G8E00_02985</name>
</gene>
<dbReference type="RefSeq" id="WP_166221879.1">
    <property type="nucleotide sequence ID" value="NZ_CP049801.1"/>
</dbReference>
<evidence type="ECO:0000313" key="1">
    <source>
        <dbReference type="EMBL" id="QIO05008.1"/>
    </source>
</evidence>
<dbReference type="EMBL" id="CP049801">
    <property type="protein sequence ID" value="QIO05008.1"/>
    <property type="molecule type" value="Genomic_DNA"/>
</dbReference>
<evidence type="ECO:0000313" key="2">
    <source>
        <dbReference type="Proteomes" id="UP000502297"/>
    </source>
</evidence>
<dbReference type="KEGG" id="asha:G8E00_02985"/>
<reference evidence="1 2" key="1">
    <citation type="submission" date="2020-03" db="EMBL/GenBank/DDBJ databases">
        <authorList>
            <person name="Zhu W."/>
        </authorList>
    </citation>
    <scope>NUCLEOTIDE SEQUENCE [LARGE SCALE GENOMIC DNA]</scope>
    <source>
        <strain evidence="1 2">323-1</strain>
    </source>
</reference>
<proteinExistence type="predicted"/>
<sequence length="96" mass="9820">MSLKCPFCQSAEIVVIEMNQQSSTALAQVVSPATLGALGATVAKSFNLPPLVGGVAGTVIGGLINAVTEQPTLPQQSLCYCQSCTQKFPSSLLHAG</sequence>
<organism evidence="1 2">
    <name type="scientific">Acinetobacter shaoyimingii</name>
    <dbReference type="NCBI Taxonomy" id="2715164"/>
    <lineage>
        <taxon>Bacteria</taxon>
        <taxon>Pseudomonadati</taxon>
        <taxon>Pseudomonadota</taxon>
        <taxon>Gammaproteobacteria</taxon>
        <taxon>Moraxellales</taxon>
        <taxon>Moraxellaceae</taxon>
        <taxon>Acinetobacter</taxon>
    </lineage>
</organism>
<protein>
    <submittedName>
        <fullName evidence="1">Uncharacterized protein</fullName>
    </submittedName>
</protein>
<dbReference type="Proteomes" id="UP000502297">
    <property type="component" value="Chromosome"/>
</dbReference>
<dbReference type="AlphaFoldDB" id="A0A6G8RT91"/>
<accession>A0A6G8RT91</accession>
<name>A0A6G8RT91_9GAMM</name>
<keyword evidence="2" id="KW-1185">Reference proteome</keyword>